<dbReference type="Proteomes" id="UP001148018">
    <property type="component" value="Unassembled WGS sequence"/>
</dbReference>
<dbReference type="PANTHER" id="PTHR23322">
    <property type="entry name" value="FAS-ASSOCIATED PROTEIN"/>
    <property type="match status" value="1"/>
</dbReference>
<evidence type="ECO:0000259" key="2">
    <source>
        <dbReference type="PROSITE" id="PS50033"/>
    </source>
</evidence>
<feature type="domain" description="UBX" evidence="2">
    <location>
        <begin position="183"/>
        <end position="236"/>
    </location>
</feature>
<dbReference type="InterPro" id="IPR006577">
    <property type="entry name" value="UAS"/>
</dbReference>
<name>A0A9Q0E6D6_9TELE</name>
<gene>
    <name evidence="3" type="ORF">NHX12_032781</name>
</gene>
<proteinExistence type="predicted"/>
<dbReference type="InterPro" id="IPR049483">
    <property type="entry name" value="FAF1_2-like_UAS"/>
</dbReference>
<dbReference type="Pfam" id="PF21021">
    <property type="entry name" value="FAF1"/>
    <property type="match status" value="1"/>
</dbReference>
<dbReference type="OrthoDB" id="1920064at2759"/>
<reference evidence="3" key="1">
    <citation type="submission" date="2022-07" db="EMBL/GenBank/DDBJ databases">
        <title>Chromosome-level genome of Muraenolepis orangiensis.</title>
        <authorList>
            <person name="Kim J."/>
        </authorList>
    </citation>
    <scope>NUCLEOTIDE SEQUENCE</scope>
    <source>
        <strain evidence="3">KU_S4_2022</strain>
        <tissue evidence="3">Muscle</tissue>
    </source>
</reference>
<dbReference type="SUPFAM" id="SSF54236">
    <property type="entry name" value="Ubiquitin-like"/>
    <property type="match status" value="1"/>
</dbReference>
<evidence type="ECO:0000313" key="4">
    <source>
        <dbReference type="Proteomes" id="UP001148018"/>
    </source>
</evidence>
<dbReference type="GO" id="GO:0036503">
    <property type="term" value="P:ERAD pathway"/>
    <property type="evidence" value="ECO:0007669"/>
    <property type="project" value="TreeGrafter"/>
</dbReference>
<keyword evidence="4" id="KW-1185">Reference proteome</keyword>
<dbReference type="GO" id="GO:0005783">
    <property type="term" value="C:endoplasmic reticulum"/>
    <property type="evidence" value="ECO:0007669"/>
    <property type="project" value="TreeGrafter"/>
</dbReference>
<dbReference type="Pfam" id="PF00789">
    <property type="entry name" value="UBX"/>
    <property type="match status" value="1"/>
</dbReference>
<dbReference type="GO" id="GO:0043130">
    <property type="term" value="F:ubiquitin binding"/>
    <property type="evidence" value="ECO:0007669"/>
    <property type="project" value="TreeGrafter"/>
</dbReference>
<evidence type="ECO:0000313" key="3">
    <source>
        <dbReference type="EMBL" id="KAJ3598817.1"/>
    </source>
</evidence>
<dbReference type="InterPro" id="IPR036249">
    <property type="entry name" value="Thioredoxin-like_sf"/>
</dbReference>
<dbReference type="GO" id="GO:0051059">
    <property type="term" value="F:NF-kappaB binding"/>
    <property type="evidence" value="ECO:0007669"/>
    <property type="project" value="TreeGrafter"/>
</dbReference>
<dbReference type="SMART" id="SM00166">
    <property type="entry name" value="UBX"/>
    <property type="match status" value="1"/>
</dbReference>
<dbReference type="Gene3D" id="3.40.30.10">
    <property type="entry name" value="Glutaredoxin"/>
    <property type="match status" value="1"/>
</dbReference>
<dbReference type="PROSITE" id="PS50033">
    <property type="entry name" value="UBX"/>
    <property type="match status" value="1"/>
</dbReference>
<dbReference type="SUPFAM" id="SSF52833">
    <property type="entry name" value="Thioredoxin-like"/>
    <property type="match status" value="1"/>
</dbReference>
<protein>
    <recommendedName>
        <fullName evidence="2">UBX domain-containing protein</fullName>
    </recommendedName>
</protein>
<sequence>RKLLAIYLHNDESVLSNVFCSQMMCADSIVSYLSQNFITWAWDVTKESNKARLLTMCTRHFGSVVAQTVRTYKTDQFPLLLVVMGKRTSNEVLNVIQGNTTVDELMMRLMGAMEIFTAQQQEDIKDEDEREAREMVKREQDEAYGLSLEADRKKREAQEKEEAEQAIRLSLEQALPPEPIQEAVQPISKLRIRTPSGEFLERRFLSSCKLQVLFDFVASKGYPFEQFKLLTTFPRKNGLLSAPPCGAVRRFHSDEVCVVGVTARAPPPPGSLGPRWEVKEPP</sequence>
<accession>A0A9Q0E6D6</accession>
<feature type="non-terminal residue" evidence="3">
    <location>
        <position position="282"/>
    </location>
</feature>
<dbReference type="EMBL" id="JANIIK010000048">
    <property type="protein sequence ID" value="KAJ3598817.1"/>
    <property type="molecule type" value="Genomic_DNA"/>
</dbReference>
<dbReference type="PANTHER" id="PTHR23322:SF96">
    <property type="entry name" value="FAS-ASSOCIATED FACTOR 1"/>
    <property type="match status" value="1"/>
</dbReference>
<dbReference type="InterPro" id="IPR050730">
    <property type="entry name" value="UBX_domain-protein"/>
</dbReference>
<dbReference type="InterPro" id="IPR029071">
    <property type="entry name" value="Ubiquitin-like_domsf"/>
</dbReference>
<feature type="coiled-coil region" evidence="1">
    <location>
        <begin position="118"/>
        <end position="173"/>
    </location>
</feature>
<dbReference type="GO" id="GO:0005634">
    <property type="term" value="C:nucleus"/>
    <property type="evidence" value="ECO:0007669"/>
    <property type="project" value="TreeGrafter"/>
</dbReference>
<evidence type="ECO:0000256" key="1">
    <source>
        <dbReference type="SAM" id="Coils"/>
    </source>
</evidence>
<organism evidence="3 4">
    <name type="scientific">Muraenolepis orangiensis</name>
    <name type="common">Patagonian moray cod</name>
    <dbReference type="NCBI Taxonomy" id="630683"/>
    <lineage>
        <taxon>Eukaryota</taxon>
        <taxon>Metazoa</taxon>
        <taxon>Chordata</taxon>
        <taxon>Craniata</taxon>
        <taxon>Vertebrata</taxon>
        <taxon>Euteleostomi</taxon>
        <taxon>Actinopterygii</taxon>
        <taxon>Neopterygii</taxon>
        <taxon>Teleostei</taxon>
        <taxon>Neoteleostei</taxon>
        <taxon>Acanthomorphata</taxon>
        <taxon>Zeiogadaria</taxon>
        <taxon>Gadariae</taxon>
        <taxon>Gadiformes</taxon>
        <taxon>Muraenolepidoidei</taxon>
        <taxon>Muraenolepididae</taxon>
        <taxon>Muraenolepis</taxon>
    </lineage>
</organism>
<dbReference type="SMART" id="SM00594">
    <property type="entry name" value="UAS"/>
    <property type="match status" value="1"/>
</dbReference>
<dbReference type="InterPro" id="IPR001012">
    <property type="entry name" value="UBX_dom"/>
</dbReference>
<comment type="caution">
    <text evidence="3">The sequence shown here is derived from an EMBL/GenBank/DDBJ whole genome shotgun (WGS) entry which is preliminary data.</text>
</comment>
<keyword evidence="1" id="KW-0175">Coiled coil</keyword>
<dbReference type="AlphaFoldDB" id="A0A9Q0E6D6"/>
<dbReference type="Gene3D" id="3.10.20.90">
    <property type="entry name" value="Phosphatidylinositol 3-kinase Catalytic Subunit, Chain A, domain 1"/>
    <property type="match status" value="1"/>
</dbReference>